<dbReference type="Gene3D" id="3.40.1590.10">
    <property type="entry name" value="NMB0488-like"/>
    <property type="match status" value="1"/>
</dbReference>
<dbReference type="KEGG" id="upv:EJN92_10280"/>
<dbReference type="AlphaFoldDB" id="A0A3Q9BR05"/>
<reference evidence="1 2" key="1">
    <citation type="journal article" date="2011" name="Int. J. Syst. Evol. Microbiol.">
        <title>Description of Undibacterium oligocarboniphilum sp. nov., isolated from purified water, and Undibacterium pigrum strain CCUG 49012 as the type strain of Undibacterium parvum sp. nov., and emended descriptions of the genus Undibacterium and the species Undibacterium pigrum.</title>
        <authorList>
            <person name="Eder W."/>
            <person name="Wanner G."/>
            <person name="Ludwig W."/>
            <person name="Busse H.J."/>
            <person name="Ziemke-Kageler F."/>
            <person name="Lang E."/>
        </authorList>
    </citation>
    <scope>NUCLEOTIDE SEQUENCE [LARGE SCALE GENOMIC DNA]</scope>
    <source>
        <strain evidence="1 2">DSM 23061</strain>
    </source>
</reference>
<dbReference type="Proteomes" id="UP000275663">
    <property type="component" value="Chromosome"/>
</dbReference>
<protein>
    <submittedName>
        <fullName evidence="1">Uncharacterized protein</fullName>
    </submittedName>
</protein>
<gene>
    <name evidence="1" type="ORF">EJN92_10280</name>
</gene>
<dbReference type="InterPro" id="IPR037891">
    <property type="entry name" value="Cdil-like_sf"/>
</dbReference>
<evidence type="ECO:0000313" key="1">
    <source>
        <dbReference type="EMBL" id="AZP12352.1"/>
    </source>
</evidence>
<name>A0A3Q9BR05_9BURK</name>
<sequence length="138" mass="15198">MTSQSRASNGLLGGHGKFTKLNINDSEEVLGAALRACLNNRNPGFYSPHMYKEKEAHQAMMAEYYEDRGEVSDKKFFKETKIVGCYEYSDHIQLKSTDNSSAGKGAWLKDLAPIVASHDASDLVLAKALRQALALCIV</sequence>
<evidence type="ECO:0000313" key="2">
    <source>
        <dbReference type="Proteomes" id="UP000275663"/>
    </source>
</evidence>
<keyword evidence="2" id="KW-1185">Reference proteome</keyword>
<proteinExistence type="predicted"/>
<dbReference type="RefSeq" id="WP_126127734.1">
    <property type="nucleotide sequence ID" value="NZ_CP034464.1"/>
</dbReference>
<accession>A0A3Q9BR05</accession>
<dbReference type="SUPFAM" id="SSF160207">
    <property type="entry name" value="NMB0488-like"/>
    <property type="match status" value="1"/>
</dbReference>
<organism evidence="1 2">
    <name type="scientific">Undibacterium parvum</name>
    <dbReference type="NCBI Taxonomy" id="401471"/>
    <lineage>
        <taxon>Bacteria</taxon>
        <taxon>Pseudomonadati</taxon>
        <taxon>Pseudomonadota</taxon>
        <taxon>Betaproteobacteria</taxon>
        <taxon>Burkholderiales</taxon>
        <taxon>Oxalobacteraceae</taxon>
        <taxon>Undibacterium</taxon>
    </lineage>
</organism>
<dbReference type="EMBL" id="CP034464">
    <property type="protein sequence ID" value="AZP12352.1"/>
    <property type="molecule type" value="Genomic_DNA"/>
</dbReference>